<proteinExistence type="predicted"/>
<feature type="compositionally biased region" description="Basic and acidic residues" evidence="1">
    <location>
        <begin position="260"/>
        <end position="269"/>
    </location>
</feature>
<dbReference type="AlphaFoldDB" id="A0A1Y1U6V4"/>
<dbReference type="Proteomes" id="UP000193218">
    <property type="component" value="Unassembled WGS sequence"/>
</dbReference>
<keyword evidence="3" id="KW-1185">Reference proteome</keyword>
<dbReference type="EMBL" id="NBSH01000036">
    <property type="protein sequence ID" value="ORX33227.1"/>
    <property type="molecule type" value="Genomic_DNA"/>
</dbReference>
<dbReference type="InParanoid" id="A0A1Y1U6V4"/>
<dbReference type="STRING" id="4999.A0A1Y1U6V4"/>
<dbReference type="RefSeq" id="XP_021867599.1">
    <property type="nucleotide sequence ID" value="XM_022018788.1"/>
</dbReference>
<dbReference type="OrthoDB" id="60033at2759"/>
<reference evidence="2 3" key="1">
    <citation type="submission" date="2017-03" db="EMBL/GenBank/DDBJ databases">
        <title>Widespread Adenine N6-methylation of Active Genes in Fungi.</title>
        <authorList>
            <consortium name="DOE Joint Genome Institute"/>
            <person name="Mondo S.J."/>
            <person name="Dannebaum R.O."/>
            <person name="Kuo R.C."/>
            <person name="Louie K.B."/>
            <person name="Bewick A.J."/>
            <person name="Labutti K."/>
            <person name="Haridas S."/>
            <person name="Kuo A."/>
            <person name="Salamov A."/>
            <person name="Ahrendt S.R."/>
            <person name="Lau R."/>
            <person name="Bowen B.P."/>
            <person name="Lipzen A."/>
            <person name="Sullivan W."/>
            <person name="Andreopoulos W.B."/>
            <person name="Clum A."/>
            <person name="Lindquist E."/>
            <person name="Daum C."/>
            <person name="Northen T.R."/>
            <person name="Ramamoorthy G."/>
            <person name="Schmitz R.J."/>
            <person name="Gryganskyi A."/>
            <person name="Culley D."/>
            <person name="Magnuson J."/>
            <person name="James T.Y."/>
            <person name="O'Malley M.A."/>
            <person name="Stajich J.E."/>
            <person name="Spatafora J.W."/>
            <person name="Visel A."/>
            <person name="Grigoriev I.V."/>
        </authorList>
    </citation>
    <scope>NUCLEOTIDE SEQUENCE [LARGE SCALE GENOMIC DNA]</scope>
    <source>
        <strain evidence="2 3">NRRL Y-17943</strain>
    </source>
</reference>
<accession>A0A1Y1U6V4</accession>
<dbReference type="SUPFAM" id="SSF55781">
    <property type="entry name" value="GAF domain-like"/>
    <property type="match status" value="1"/>
</dbReference>
<evidence type="ECO:0000313" key="2">
    <source>
        <dbReference type="EMBL" id="ORX33227.1"/>
    </source>
</evidence>
<protein>
    <submittedName>
        <fullName evidence="2">Uncharacterized protein</fullName>
    </submittedName>
</protein>
<gene>
    <name evidence="2" type="ORF">BD324DRAFT_654313</name>
</gene>
<dbReference type="PANTHER" id="PTHR43102:SF2">
    <property type="entry name" value="GAF DOMAIN-CONTAINING PROTEIN"/>
    <property type="match status" value="1"/>
</dbReference>
<evidence type="ECO:0000313" key="3">
    <source>
        <dbReference type="Proteomes" id="UP000193218"/>
    </source>
</evidence>
<dbReference type="GeneID" id="33560597"/>
<comment type="caution">
    <text evidence="2">The sequence shown here is derived from an EMBL/GenBank/DDBJ whole genome shotgun (WGS) entry which is preliminary data.</text>
</comment>
<dbReference type="PANTHER" id="PTHR43102">
    <property type="entry name" value="SLR1143 PROTEIN"/>
    <property type="match status" value="1"/>
</dbReference>
<evidence type="ECO:0000256" key="1">
    <source>
        <dbReference type="SAM" id="MobiDB-lite"/>
    </source>
</evidence>
<feature type="region of interest" description="Disordered" evidence="1">
    <location>
        <begin position="247"/>
        <end position="269"/>
    </location>
</feature>
<organism evidence="2 3">
    <name type="scientific">Kockovaella imperatae</name>
    <dbReference type="NCBI Taxonomy" id="4999"/>
    <lineage>
        <taxon>Eukaryota</taxon>
        <taxon>Fungi</taxon>
        <taxon>Dikarya</taxon>
        <taxon>Basidiomycota</taxon>
        <taxon>Agaricomycotina</taxon>
        <taxon>Tremellomycetes</taxon>
        <taxon>Tremellales</taxon>
        <taxon>Cuniculitremaceae</taxon>
        <taxon>Kockovaella</taxon>
    </lineage>
</organism>
<name>A0A1Y1U6V4_9TREE</name>
<sequence length="269" mass="30407">MVDGVSDEDSLVAWELFLSAYSKGEYLHSCPDIPPLPPRLREMLEHPELAQYGKDNPHTPLFPSTYIDRETARIARDFFCAHGYLPPPRPTTEKSREACVLEYDLLSESQLTNIQEAVDILSGFFPGALISFSLFYKRVQQYYAFAGPQEYIDLFSLCKGGAIPVEDSLCAHAVLSAGKTVFIPDAKKDWRYRYNPYVLRGMEAYIGSPVRLSEDPTRPEAELITIGTLNVCFMNKTVEQVLGREEQAISTRRNKGRTSKNSDRKFSGM</sequence>